<accession>A0ABY1S373</accession>
<dbReference type="EMBL" id="FXWV01000015">
    <property type="protein sequence ID" value="SMR77650.1"/>
    <property type="molecule type" value="Genomic_DNA"/>
</dbReference>
<keyword evidence="2" id="KW-0732">Signal</keyword>
<evidence type="ECO:0000256" key="2">
    <source>
        <dbReference type="SAM" id="SignalP"/>
    </source>
</evidence>
<feature type="region of interest" description="Disordered" evidence="1">
    <location>
        <begin position="35"/>
        <end position="103"/>
    </location>
</feature>
<evidence type="ECO:0000313" key="3">
    <source>
        <dbReference type="EMBL" id="SMR77650.1"/>
    </source>
</evidence>
<feature type="compositionally biased region" description="Polar residues" evidence="1">
    <location>
        <begin position="39"/>
        <end position="58"/>
    </location>
</feature>
<protein>
    <submittedName>
        <fullName evidence="3">Uncharacterized protein</fullName>
    </submittedName>
</protein>
<dbReference type="Proteomes" id="UP001159257">
    <property type="component" value="Unassembled WGS sequence"/>
</dbReference>
<gene>
    <name evidence="3" type="ORF">SAMN04487964_11568</name>
</gene>
<organism evidence="3 4">
    <name type="scientific">Marinobacterium sediminicola</name>
    <dbReference type="NCBI Taxonomy" id="518898"/>
    <lineage>
        <taxon>Bacteria</taxon>
        <taxon>Pseudomonadati</taxon>
        <taxon>Pseudomonadota</taxon>
        <taxon>Gammaproteobacteria</taxon>
        <taxon>Oceanospirillales</taxon>
        <taxon>Oceanospirillaceae</taxon>
        <taxon>Marinobacterium</taxon>
    </lineage>
</organism>
<feature type="signal peptide" evidence="2">
    <location>
        <begin position="1"/>
        <end position="20"/>
    </location>
</feature>
<evidence type="ECO:0000256" key="1">
    <source>
        <dbReference type="SAM" id="MobiDB-lite"/>
    </source>
</evidence>
<reference evidence="3 4" key="1">
    <citation type="submission" date="2017-05" db="EMBL/GenBank/DDBJ databases">
        <authorList>
            <person name="Varghese N."/>
            <person name="Submissions S."/>
        </authorList>
    </citation>
    <scope>NUCLEOTIDE SEQUENCE [LARGE SCALE GENOMIC DNA]</scope>
    <source>
        <strain evidence="3 4">CGMCC 1.7287</strain>
    </source>
</reference>
<feature type="chain" id="PRO_5046445948" evidence="2">
    <location>
        <begin position="21"/>
        <end position="103"/>
    </location>
</feature>
<sequence>MKISTLGITFALLASTHSYAGCVGVEVMGQCQGTEVRGYSNSNDDTRYESNSGSSYQYDLNKPTDRNRYTLDLDAQRRDQMSTDPRRATDRNSGQYGGGIYND</sequence>
<comment type="caution">
    <text evidence="3">The sequence shown here is derived from an EMBL/GenBank/DDBJ whole genome shotgun (WGS) entry which is preliminary data.</text>
</comment>
<keyword evidence="4" id="KW-1185">Reference proteome</keyword>
<proteinExistence type="predicted"/>
<feature type="compositionally biased region" description="Basic and acidic residues" evidence="1">
    <location>
        <begin position="62"/>
        <end position="90"/>
    </location>
</feature>
<dbReference type="RefSeq" id="WP_239040884.1">
    <property type="nucleotide sequence ID" value="NZ_BAAAEY010000014.1"/>
</dbReference>
<name>A0ABY1S373_9GAMM</name>
<evidence type="ECO:0000313" key="4">
    <source>
        <dbReference type="Proteomes" id="UP001159257"/>
    </source>
</evidence>